<dbReference type="Proteomes" id="UP000032633">
    <property type="component" value="Chromosome"/>
</dbReference>
<evidence type="ECO:0000256" key="2">
    <source>
        <dbReference type="ARBA" id="ARBA00022741"/>
    </source>
</evidence>
<keyword evidence="3 5" id="KW-0067">ATP-binding</keyword>
<dbReference type="PROSITE" id="PS00211">
    <property type="entry name" value="ABC_TRANSPORTER_1"/>
    <property type="match status" value="1"/>
</dbReference>
<dbReference type="PATRIC" id="fig|1126833.4.peg.24"/>
<dbReference type="PANTHER" id="PTHR42711">
    <property type="entry name" value="ABC TRANSPORTER ATP-BINDING PROTEIN"/>
    <property type="match status" value="1"/>
</dbReference>
<dbReference type="STRING" id="1126833.VN24_00095"/>
<gene>
    <name evidence="5" type="ORF">VN24_00095</name>
</gene>
<evidence type="ECO:0000256" key="3">
    <source>
        <dbReference type="ARBA" id="ARBA00022840"/>
    </source>
</evidence>
<protein>
    <submittedName>
        <fullName evidence="5">Sugar ABC transporter ATP-binding protein</fullName>
    </submittedName>
</protein>
<dbReference type="InterPro" id="IPR003439">
    <property type="entry name" value="ABC_transporter-like_ATP-bd"/>
</dbReference>
<dbReference type="Pfam" id="PF00005">
    <property type="entry name" value="ABC_tran"/>
    <property type="match status" value="1"/>
</dbReference>
<reference evidence="5 6" key="1">
    <citation type="journal article" date="2015" name="J. Biotechnol.">
        <title>Complete genome sequence of Paenibacillus beijingensis 7188(T) (=DSM 24997(T)), a novel rhizobacterium from jujube garden soil.</title>
        <authorList>
            <person name="Kwak Y."/>
            <person name="Shin J.H."/>
        </authorList>
    </citation>
    <scope>NUCLEOTIDE SEQUENCE [LARGE SCALE GENOMIC DNA]</scope>
    <source>
        <strain evidence="5 6">DSM 24997</strain>
    </source>
</reference>
<dbReference type="InterPro" id="IPR003593">
    <property type="entry name" value="AAA+_ATPase"/>
</dbReference>
<dbReference type="PROSITE" id="PS50893">
    <property type="entry name" value="ABC_TRANSPORTER_2"/>
    <property type="match status" value="1"/>
</dbReference>
<dbReference type="Gene3D" id="3.40.50.300">
    <property type="entry name" value="P-loop containing nucleotide triphosphate hydrolases"/>
    <property type="match status" value="1"/>
</dbReference>
<name>A0A0D5NDU6_9BACL</name>
<dbReference type="SUPFAM" id="SSF52540">
    <property type="entry name" value="P-loop containing nucleoside triphosphate hydrolases"/>
    <property type="match status" value="1"/>
</dbReference>
<sequence length="332" mass="37936">MSMIVIENLSRDFRLVKRQHGKWGGLKSIFNREYTIKKAVNNISTTINKGEIIGFLGPNGAGKSTTIKMMVGILVPSSGKIVVNGINPFKNRKEHARNIGVVFGQRTQLWWDIPVSETLKLLKYMYKIPDKVYKENLECFFDLLSLGEFIDIPVRQLSLGQRMRADICCSLMHNPEILFLDEPTIGLDVVVKEKIRNFIKQINLVKQTTVILTTHDMQDIDKLCSRVIIIDKGTIMLDSDLKHMKNRFGNQEVVVVETINPVLDYNKLQIPGVLSVDLETNKLAVTYNKSIVNPSIIISRIMEIAHVRDIRIIEVQTEEIIRNIYEEISSQE</sequence>
<dbReference type="InterPro" id="IPR050763">
    <property type="entry name" value="ABC_transporter_ATP-binding"/>
</dbReference>
<dbReference type="PANTHER" id="PTHR42711:SF1">
    <property type="entry name" value="ABC-TRANSPORT PROTEIN, ATP-BINDING COMPONENT"/>
    <property type="match status" value="1"/>
</dbReference>
<evidence type="ECO:0000256" key="1">
    <source>
        <dbReference type="ARBA" id="ARBA00022448"/>
    </source>
</evidence>
<dbReference type="SMART" id="SM00382">
    <property type="entry name" value="AAA"/>
    <property type="match status" value="1"/>
</dbReference>
<dbReference type="EMBL" id="CP011058">
    <property type="protein sequence ID" value="AJY73320.1"/>
    <property type="molecule type" value="Genomic_DNA"/>
</dbReference>
<dbReference type="RefSeq" id="WP_045668755.1">
    <property type="nucleotide sequence ID" value="NZ_CP011058.1"/>
</dbReference>
<dbReference type="KEGG" id="pbj:VN24_00095"/>
<evidence type="ECO:0000259" key="4">
    <source>
        <dbReference type="PROSITE" id="PS50893"/>
    </source>
</evidence>
<accession>A0A0D5NDU6</accession>
<evidence type="ECO:0000313" key="6">
    <source>
        <dbReference type="Proteomes" id="UP000032633"/>
    </source>
</evidence>
<evidence type="ECO:0000313" key="5">
    <source>
        <dbReference type="EMBL" id="AJY73320.1"/>
    </source>
</evidence>
<dbReference type="InterPro" id="IPR017871">
    <property type="entry name" value="ABC_transporter-like_CS"/>
</dbReference>
<organism evidence="5 6">
    <name type="scientific">Paenibacillus beijingensis</name>
    <dbReference type="NCBI Taxonomy" id="1126833"/>
    <lineage>
        <taxon>Bacteria</taxon>
        <taxon>Bacillati</taxon>
        <taxon>Bacillota</taxon>
        <taxon>Bacilli</taxon>
        <taxon>Bacillales</taxon>
        <taxon>Paenibacillaceae</taxon>
        <taxon>Paenibacillus</taxon>
    </lineage>
</organism>
<keyword evidence="6" id="KW-1185">Reference proteome</keyword>
<dbReference type="AlphaFoldDB" id="A0A0D5NDU6"/>
<proteinExistence type="predicted"/>
<dbReference type="GO" id="GO:0005524">
    <property type="term" value="F:ATP binding"/>
    <property type="evidence" value="ECO:0007669"/>
    <property type="project" value="UniProtKB-KW"/>
</dbReference>
<reference evidence="6" key="2">
    <citation type="submission" date="2015-03" db="EMBL/GenBank/DDBJ databases">
        <title>Genome sequence of Paenibacillus beijingensis strain DSM 24997T.</title>
        <authorList>
            <person name="Kwak Y."/>
            <person name="Shin J.-H."/>
        </authorList>
    </citation>
    <scope>NUCLEOTIDE SEQUENCE [LARGE SCALE GENOMIC DNA]</scope>
    <source>
        <strain evidence="6">DSM 24997</strain>
    </source>
</reference>
<dbReference type="GO" id="GO:0016887">
    <property type="term" value="F:ATP hydrolysis activity"/>
    <property type="evidence" value="ECO:0007669"/>
    <property type="project" value="InterPro"/>
</dbReference>
<keyword evidence="1" id="KW-0813">Transport</keyword>
<dbReference type="HOGENOM" id="CLU_000604_1_2_9"/>
<keyword evidence="2" id="KW-0547">Nucleotide-binding</keyword>
<dbReference type="InterPro" id="IPR027417">
    <property type="entry name" value="P-loop_NTPase"/>
</dbReference>
<dbReference type="OrthoDB" id="9804819at2"/>
<feature type="domain" description="ABC transporter" evidence="4">
    <location>
        <begin position="24"/>
        <end position="257"/>
    </location>
</feature>